<evidence type="ECO:0000313" key="3">
    <source>
        <dbReference type="Proteomes" id="UP001163096"/>
    </source>
</evidence>
<dbReference type="RefSeq" id="WP_268187626.1">
    <property type="nucleotide sequence ID" value="NZ_CP113361.1"/>
</dbReference>
<dbReference type="AlphaFoldDB" id="A0A9X9T8D9"/>
<dbReference type="KEGG" id="mou:OU421_05610"/>
<feature type="transmembrane region" description="Helical" evidence="1">
    <location>
        <begin position="30"/>
        <end position="47"/>
    </location>
</feature>
<name>A0A9X9T8D9_METOG</name>
<keyword evidence="2" id="KW-0378">Hydrolase</keyword>
<keyword evidence="1" id="KW-0472">Membrane</keyword>
<accession>A0A9X9T8D9</accession>
<dbReference type="GeneID" id="76834558"/>
<sequence>MRGDDHVVLSMATAFLCLSPWVTVDLTADCLWCGVCFLTGLFFGSHLPDMDVAATEGLNVRSCSGFLFSAASLAVICMVRLLYQVAGCRFDGRHRKSLHTVCGVYVATIVIAILTGILFEDAGWWSYNVFYVYAGIFCGGLLHLAGDCCTITGLRPFLPVFSLHLSGGINTGNYRDHRPVRYAQCLVCMAAGVIAGQYVYHIPAGRLLFPVLGIVVLLWVVFYVISQYPCYRKP</sequence>
<reference evidence="2" key="1">
    <citation type="submission" date="2022-11" db="EMBL/GenBank/DDBJ databases">
        <title>Complete genome sequence of Methanogenium organophilum DSM 3596.</title>
        <authorList>
            <person name="Chen S.-C."/>
            <person name="Lai S.-J."/>
            <person name="You Y.-T."/>
        </authorList>
    </citation>
    <scope>NUCLEOTIDE SEQUENCE</scope>
    <source>
        <strain evidence="2">DSM 3596</strain>
    </source>
</reference>
<feature type="transmembrane region" description="Helical" evidence="1">
    <location>
        <begin position="182"/>
        <end position="201"/>
    </location>
</feature>
<protein>
    <submittedName>
        <fullName evidence="2">Metal-dependent hydrolase</fullName>
    </submittedName>
</protein>
<feature type="transmembrane region" description="Helical" evidence="1">
    <location>
        <begin position="125"/>
        <end position="145"/>
    </location>
</feature>
<organism evidence="2 3">
    <name type="scientific">Methanogenium organophilum</name>
    <dbReference type="NCBI Taxonomy" id="2199"/>
    <lineage>
        <taxon>Archaea</taxon>
        <taxon>Methanobacteriati</taxon>
        <taxon>Methanobacteriota</taxon>
        <taxon>Stenosarchaea group</taxon>
        <taxon>Methanomicrobia</taxon>
        <taxon>Methanomicrobiales</taxon>
        <taxon>Methanomicrobiaceae</taxon>
        <taxon>Methanogenium</taxon>
    </lineage>
</organism>
<feature type="transmembrane region" description="Helical" evidence="1">
    <location>
        <begin position="98"/>
        <end position="119"/>
    </location>
</feature>
<proteinExistence type="predicted"/>
<keyword evidence="3" id="KW-1185">Reference proteome</keyword>
<keyword evidence="1" id="KW-1133">Transmembrane helix</keyword>
<dbReference type="EMBL" id="CP113361">
    <property type="protein sequence ID" value="WAI02348.1"/>
    <property type="molecule type" value="Genomic_DNA"/>
</dbReference>
<dbReference type="InterPro" id="IPR007404">
    <property type="entry name" value="YdjM-like"/>
</dbReference>
<dbReference type="Pfam" id="PF04307">
    <property type="entry name" value="YdjM"/>
    <property type="match status" value="1"/>
</dbReference>
<dbReference type="GO" id="GO:0016787">
    <property type="term" value="F:hydrolase activity"/>
    <property type="evidence" value="ECO:0007669"/>
    <property type="project" value="UniProtKB-KW"/>
</dbReference>
<evidence type="ECO:0000313" key="2">
    <source>
        <dbReference type="EMBL" id="WAI02348.1"/>
    </source>
</evidence>
<feature type="transmembrane region" description="Helical" evidence="1">
    <location>
        <begin position="207"/>
        <end position="225"/>
    </location>
</feature>
<feature type="transmembrane region" description="Helical" evidence="1">
    <location>
        <begin position="67"/>
        <end position="86"/>
    </location>
</feature>
<dbReference type="Proteomes" id="UP001163096">
    <property type="component" value="Chromosome"/>
</dbReference>
<gene>
    <name evidence="2" type="ORF">OU421_05610</name>
</gene>
<evidence type="ECO:0000256" key="1">
    <source>
        <dbReference type="SAM" id="Phobius"/>
    </source>
</evidence>
<keyword evidence="1" id="KW-0812">Transmembrane</keyword>